<evidence type="ECO:0000313" key="3">
    <source>
        <dbReference type="Proteomes" id="UP001497482"/>
    </source>
</evidence>
<sequence length="123" mass="13594">MEEAEAFAYMQSQLPSHSVRAFLATAGKMRGEFLSPCRVDSSPRSKTVQGPNPILRPPPPISPSLPPSGPDYSKSGTGITPLHPEERRDDALHRALQEDGKKEQEHIRKMEAPHGNPKVTLKY</sequence>
<keyword evidence="3" id="KW-1185">Reference proteome</keyword>
<name>A0AAV2JKC0_KNICA</name>
<feature type="compositionally biased region" description="Basic and acidic residues" evidence="1">
    <location>
        <begin position="83"/>
        <end position="112"/>
    </location>
</feature>
<reference evidence="2 3" key="1">
    <citation type="submission" date="2024-04" db="EMBL/GenBank/DDBJ databases">
        <authorList>
            <person name="Waldvogel A.-M."/>
            <person name="Schoenle A."/>
        </authorList>
    </citation>
    <scope>NUCLEOTIDE SEQUENCE [LARGE SCALE GENOMIC DNA]</scope>
</reference>
<dbReference type="EMBL" id="OZ035835">
    <property type="protein sequence ID" value="CAL1577955.1"/>
    <property type="molecule type" value="Genomic_DNA"/>
</dbReference>
<proteinExistence type="predicted"/>
<accession>A0AAV2JKC0</accession>
<organism evidence="2 3">
    <name type="scientific">Knipowitschia caucasica</name>
    <name type="common">Caucasian dwarf goby</name>
    <name type="synonym">Pomatoschistus caucasicus</name>
    <dbReference type="NCBI Taxonomy" id="637954"/>
    <lineage>
        <taxon>Eukaryota</taxon>
        <taxon>Metazoa</taxon>
        <taxon>Chordata</taxon>
        <taxon>Craniata</taxon>
        <taxon>Vertebrata</taxon>
        <taxon>Euteleostomi</taxon>
        <taxon>Actinopterygii</taxon>
        <taxon>Neopterygii</taxon>
        <taxon>Teleostei</taxon>
        <taxon>Neoteleostei</taxon>
        <taxon>Acanthomorphata</taxon>
        <taxon>Gobiaria</taxon>
        <taxon>Gobiiformes</taxon>
        <taxon>Gobioidei</taxon>
        <taxon>Gobiidae</taxon>
        <taxon>Gobiinae</taxon>
        <taxon>Knipowitschia</taxon>
    </lineage>
</organism>
<dbReference type="Proteomes" id="UP001497482">
    <property type="component" value="Chromosome 13"/>
</dbReference>
<protein>
    <submittedName>
        <fullName evidence="2">Uncharacterized protein</fullName>
    </submittedName>
</protein>
<gene>
    <name evidence="2" type="ORF">KC01_LOCUS9202</name>
</gene>
<dbReference type="AlphaFoldDB" id="A0AAV2JKC0"/>
<feature type="compositionally biased region" description="Pro residues" evidence="1">
    <location>
        <begin position="54"/>
        <end position="69"/>
    </location>
</feature>
<evidence type="ECO:0000313" key="2">
    <source>
        <dbReference type="EMBL" id="CAL1577955.1"/>
    </source>
</evidence>
<evidence type="ECO:0000256" key="1">
    <source>
        <dbReference type="SAM" id="MobiDB-lite"/>
    </source>
</evidence>
<feature type="region of interest" description="Disordered" evidence="1">
    <location>
        <begin position="35"/>
        <end position="123"/>
    </location>
</feature>